<dbReference type="GO" id="GO:0000428">
    <property type="term" value="C:DNA-directed RNA polymerase complex"/>
    <property type="evidence" value="ECO:0007669"/>
    <property type="project" value="UniProtKB-KW"/>
</dbReference>
<accession>A0A6N9TNK8</accession>
<dbReference type="Pfam" id="PF01000">
    <property type="entry name" value="RNA_pol_A_bac"/>
    <property type="match status" value="1"/>
</dbReference>
<comment type="catalytic activity">
    <reaction evidence="10 11">
        <text>RNA(n) + a ribonucleoside 5'-triphosphate = RNA(n+1) + diphosphate</text>
        <dbReference type="Rhea" id="RHEA:21248"/>
        <dbReference type="Rhea" id="RHEA-COMP:14527"/>
        <dbReference type="Rhea" id="RHEA-COMP:17342"/>
        <dbReference type="ChEBI" id="CHEBI:33019"/>
        <dbReference type="ChEBI" id="CHEBI:61557"/>
        <dbReference type="ChEBI" id="CHEBI:140395"/>
        <dbReference type="EC" id="2.7.7.6"/>
    </reaction>
</comment>
<organism evidence="14 15">
    <name type="scientific">Dissulfurirhabdus thermomarina</name>
    <dbReference type="NCBI Taxonomy" id="1765737"/>
    <lineage>
        <taxon>Bacteria</taxon>
        <taxon>Deltaproteobacteria</taxon>
        <taxon>Dissulfurirhabdaceae</taxon>
        <taxon>Dissulfurirhabdus</taxon>
    </lineage>
</organism>
<evidence type="ECO:0000259" key="13">
    <source>
        <dbReference type="SMART" id="SM00662"/>
    </source>
</evidence>
<dbReference type="AlphaFoldDB" id="A0A6N9TNK8"/>
<dbReference type="GO" id="GO:0046983">
    <property type="term" value="F:protein dimerization activity"/>
    <property type="evidence" value="ECO:0007669"/>
    <property type="project" value="InterPro"/>
</dbReference>
<comment type="function">
    <text evidence="11">DNA-dependent RNA polymerase catalyzes the transcription of DNA into RNA using the four ribonucleoside triphosphates as substrates.</text>
</comment>
<dbReference type="InterPro" id="IPR011263">
    <property type="entry name" value="DNA-dir_RNA_pol_RpoA/D/Rpb3"/>
</dbReference>
<evidence type="ECO:0000256" key="10">
    <source>
        <dbReference type="ARBA" id="ARBA00048552"/>
    </source>
</evidence>
<feature type="domain" description="DNA-directed RNA polymerase RpoA/D/Rpb3-type" evidence="13">
    <location>
        <begin position="31"/>
        <end position="239"/>
    </location>
</feature>
<dbReference type="SMART" id="SM00662">
    <property type="entry name" value="RPOLD"/>
    <property type="match status" value="1"/>
</dbReference>
<sequence length="349" mass="38687">MAEQTPYYRNWRELIRPNRLEIDKETRTSSYGKFVCEPLERGFGMTLGTALRRVLLSSLQGAAIVSVKIDGVLHELTSVPGVIEDVTDIVLNLKGVRLKLFQDEPRPLRLEKKGEGPVTAGDIVAPEGGVEILNKDHHIATLGPEGELRMEMVAQWGKGYEPAERHKDPDAPIGTLAIDALYSPIEKVNFVVSRARVGQITDYDKLTLEVWTDESVTPEDAVAYAAKILKEQLTVFINFDEAEEPAEAEGPAEEVPEEYLNRTVDELELSVRSANCLKNANINYIGELIQKTEQEMLKTKNFGRKSLAEIRTMLDGMGLRLGMKVEGWTPPSPPEGETVEEAAEEGSAS</sequence>
<evidence type="ECO:0000256" key="4">
    <source>
        <dbReference type="ARBA" id="ARBA00022478"/>
    </source>
</evidence>
<evidence type="ECO:0000256" key="5">
    <source>
        <dbReference type="ARBA" id="ARBA00022679"/>
    </source>
</evidence>
<keyword evidence="7 11" id="KW-0804">Transcription</keyword>
<dbReference type="InterPro" id="IPR011262">
    <property type="entry name" value="DNA-dir_RNA_pol_insert"/>
</dbReference>
<dbReference type="InterPro" id="IPR011260">
    <property type="entry name" value="RNAP_asu_C"/>
</dbReference>
<dbReference type="SUPFAM" id="SSF47789">
    <property type="entry name" value="C-terminal domain of RNA polymerase alpha subunit"/>
    <property type="match status" value="1"/>
</dbReference>
<dbReference type="InterPro" id="IPR011773">
    <property type="entry name" value="DNA-dir_RpoA"/>
</dbReference>
<keyword evidence="6 11" id="KW-0548">Nucleotidyltransferase</keyword>
<feature type="compositionally biased region" description="Acidic residues" evidence="12">
    <location>
        <begin position="337"/>
        <end position="349"/>
    </location>
</feature>
<gene>
    <name evidence="11" type="primary">rpoA</name>
    <name evidence="14" type="ORF">G3N55_00520</name>
</gene>
<dbReference type="HAMAP" id="MF_00059">
    <property type="entry name" value="RNApol_bact_RpoA"/>
    <property type="match status" value="1"/>
</dbReference>
<evidence type="ECO:0000256" key="6">
    <source>
        <dbReference type="ARBA" id="ARBA00022695"/>
    </source>
</evidence>
<dbReference type="GO" id="GO:0003899">
    <property type="term" value="F:DNA-directed RNA polymerase activity"/>
    <property type="evidence" value="ECO:0007669"/>
    <property type="project" value="UniProtKB-UniRule"/>
</dbReference>
<dbReference type="GO" id="GO:0003677">
    <property type="term" value="F:DNA binding"/>
    <property type="evidence" value="ECO:0007669"/>
    <property type="project" value="UniProtKB-UniRule"/>
</dbReference>
<dbReference type="Gene3D" id="1.10.150.20">
    <property type="entry name" value="5' to 3' exonuclease, C-terminal subdomain"/>
    <property type="match status" value="1"/>
</dbReference>
<evidence type="ECO:0000256" key="12">
    <source>
        <dbReference type="SAM" id="MobiDB-lite"/>
    </source>
</evidence>
<proteinExistence type="inferred from homology"/>
<dbReference type="GO" id="GO:0005737">
    <property type="term" value="C:cytoplasm"/>
    <property type="evidence" value="ECO:0007669"/>
    <property type="project" value="UniProtKB-ARBA"/>
</dbReference>
<dbReference type="RefSeq" id="WP_163297494.1">
    <property type="nucleotide sequence ID" value="NZ_JAAGRR010000002.1"/>
</dbReference>
<dbReference type="FunFam" id="1.10.150.20:FF:000001">
    <property type="entry name" value="DNA-directed RNA polymerase subunit alpha"/>
    <property type="match status" value="1"/>
</dbReference>
<evidence type="ECO:0000313" key="15">
    <source>
        <dbReference type="Proteomes" id="UP000469346"/>
    </source>
</evidence>
<dbReference type="InterPro" id="IPR036603">
    <property type="entry name" value="RBP11-like"/>
</dbReference>
<dbReference type="Pfam" id="PF01193">
    <property type="entry name" value="RNA_pol_L"/>
    <property type="match status" value="1"/>
</dbReference>
<keyword evidence="4 11" id="KW-0240">DNA-directed RNA polymerase</keyword>
<evidence type="ECO:0000256" key="2">
    <source>
        <dbReference type="ARBA" id="ARBA00012418"/>
    </source>
</evidence>
<evidence type="ECO:0000313" key="14">
    <source>
        <dbReference type="EMBL" id="NDY41334.1"/>
    </source>
</evidence>
<dbReference type="NCBIfam" id="TIGR02027">
    <property type="entry name" value="rpoA"/>
    <property type="match status" value="1"/>
</dbReference>
<reference evidence="14 15" key="1">
    <citation type="submission" date="2020-02" db="EMBL/GenBank/DDBJ databases">
        <title>Comparative genomics of sulfur disproportionating microorganisms.</title>
        <authorList>
            <person name="Ward L.M."/>
            <person name="Bertran E."/>
            <person name="Johnston D.T."/>
        </authorList>
    </citation>
    <scope>NUCLEOTIDE SEQUENCE [LARGE SCALE GENOMIC DNA]</scope>
    <source>
        <strain evidence="14 15">DSM 100025</strain>
    </source>
</reference>
<dbReference type="SUPFAM" id="SSF55257">
    <property type="entry name" value="RBP11-like subunits of RNA polymerase"/>
    <property type="match status" value="1"/>
</dbReference>
<dbReference type="InterPro" id="IPR036643">
    <property type="entry name" value="RNApol_insert_sf"/>
</dbReference>
<keyword evidence="5 11" id="KW-0808">Transferase</keyword>
<feature type="region of interest" description="Disordered" evidence="12">
    <location>
        <begin position="326"/>
        <end position="349"/>
    </location>
</feature>
<comment type="subunit">
    <text evidence="11">Homodimer. The RNAP catalytic core consists of 2 alpha, 1 beta, 1 beta' and 1 omega subunit. When a sigma factor is associated with the core the holoenzyme is formed, which can initiate transcription.</text>
</comment>
<dbReference type="EC" id="2.7.7.6" evidence="2 11"/>
<protein>
    <recommendedName>
        <fullName evidence="3 11">DNA-directed RNA polymerase subunit alpha</fullName>
        <shortName evidence="11">RNAP subunit alpha</shortName>
        <ecNumber evidence="2 11">2.7.7.6</ecNumber>
    </recommendedName>
    <alternativeName>
        <fullName evidence="9 11">RNA polymerase subunit alpha</fullName>
    </alternativeName>
    <alternativeName>
        <fullName evidence="8 11">Transcriptase subunit alpha</fullName>
    </alternativeName>
</protein>
<dbReference type="Gene3D" id="2.170.120.12">
    <property type="entry name" value="DNA-directed RNA polymerase, insert domain"/>
    <property type="match status" value="1"/>
</dbReference>
<dbReference type="Gene3D" id="3.30.1360.10">
    <property type="entry name" value="RNA polymerase, RBP11-like subunit"/>
    <property type="match status" value="1"/>
</dbReference>
<keyword evidence="15" id="KW-1185">Reference proteome</keyword>
<feature type="region of interest" description="Alpha C-terminal domain (alpha-CTD)" evidence="11">
    <location>
        <begin position="259"/>
        <end position="349"/>
    </location>
</feature>
<comment type="caution">
    <text evidence="14">The sequence shown here is derived from an EMBL/GenBank/DDBJ whole genome shotgun (WGS) entry which is preliminary data.</text>
</comment>
<comment type="similarity">
    <text evidence="1 11">Belongs to the RNA polymerase alpha chain family.</text>
</comment>
<dbReference type="Proteomes" id="UP000469346">
    <property type="component" value="Unassembled WGS sequence"/>
</dbReference>
<evidence type="ECO:0000256" key="1">
    <source>
        <dbReference type="ARBA" id="ARBA00007123"/>
    </source>
</evidence>
<feature type="region of interest" description="Alpha N-terminal domain (alpha-NTD)" evidence="11">
    <location>
        <begin position="1"/>
        <end position="240"/>
    </location>
</feature>
<dbReference type="NCBIfam" id="NF003519">
    <property type="entry name" value="PRK05182.2-5"/>
    <property type="match status" value="1"/>
</dbReference>
<dbReference type="Pfam" id="PF03118">
    <property type="entry name" value="RNA_pol_A_CTD"/>
    <property type="match status" value="1"/>
</dbReference>
<dbReference type="NCBIfam" id="NF003513">
    <property type="entry name" value="PRK05182.1-2"/>
    <property type="match status" value="1"/>
</dbReference>
<dbReference type="CDD" id="cd06928">
    <property type="entry name" value="RNAP_alpha_NTD"/>
    <property type="match status" value="1"/>
</dbReference>
<dbReference type="FunFam" id="2.170.120.12:FF:000001">
    <property type="entry name" value="DNA-directed RNA polymerase subunit alpha"/>
    <property type="match status" value="1"/>
</dbReference>
<comment type="domain">
    <text evidence="11">The N-terminal domain is essential for RNAP assembly and basal transcription, whereas the C-terminal domain is involved in interaction with transcriptional regulators and with upstream promoter elements.</text>
</comment>
<evidence type="ECO:0000256" key="11">
    <source>
        <dbReference type="HAMAP-Rule" id="MF_00059"/>
    </source>
</evidence>
<evidence type="ECO:0000256" key="7">
    <source>
        <dbReference type="ARBA" id="ARBA00023163"/>
    </source>
</evidence>
<evidence type="ECO:0000256" key="3">
    <source>
        <dbReference type="ARBA" id="ARBA00015972"/>
    </source>
</evidence>
<name>A0A6N9TNK8_DISTH</name>
<dbReference type="SUPFAM" id="SSF56553">
    <property type="entry name" value="Insert subdomain of RNA polymerase alpha subunit"/>
    <property type="match status" value="1"/>
</dbReference>
<evidence type="ECO:0000256" key="8">
    <source>
        <dbReference type="ARBA" id="ARBA00032524"/>
    </source>
</evidence>
<dbReference type="GO" id="GO:0006351">
    <property type="term" value="P:DNA-templated transcription"/>
    <property type="evidence" value="ECO:0007669"/>
    <property type="project" value="UniProtKB-UniRule"/>
</dbReference>
<evidence type="ECO:0000256" key="9">
    <source>
        <dbReference type="ARBA" id="ARBA00033070"/>
    </source>
</evidence>
<dbReference type="EMBL" id="JAAGRR010000002">
    <property type="protein sequence ID" value="NDY41334.1"/>
    <property type="molecule type" value="Genomic_DNA"/>
</dbReference>